<gene>
    <name evidence="2" type="ORF">AVEN_234033_1</name>
</gene>
<keyword evidence="3" id="KW-1185">Reference proteome</keyword>
<protein>
    <submittedName>
        <fullName evidence="2">Uncharacterized protein</fullName>
    </submittedName>
</protein>
<proteinExistence type="predicted"/>
<comment type="caution">
    <text evidence="2">The sequence shown here is derived from an EMBL/GenBank/DDBJ whole genome shotgun (WGS) entry which is preliminary data.</text>
</comment>
<evidence type="ECO:0000313" key="2">
    <source>
        <dbReference type="EMBL" id="GBM40897.1"/>
    </source>
</evidence>
<feature type="compositionally biased region" description="Basic and acidic residues" evidence="1">
    <location>
        <begin position="52"/>
        <end position="69"/>
    </location>
</feature>
<organism evidence="2 3">
    <name type="scientific">Araneus ventricosus</name>
    <name type="common">Orbweaver spider</name>
    <name type="synonym">Epeira ventricosa</name>
    <dbReference type="NCBI Taxonomy" id="182803"/>
    <lineage>
        <taxon>Eukaryota</taxon>
        <taxon>Metazoa</taxon>
        <taxon>Ecdysozoa</taxon>
        <taxon>Arthropoda</taxon>
        <taxon>Chelicerata</taxon>
        <taxon>Arachnida</taxon>
        <taxon>Araneae</taxon>
        <taxon>Araneomorphae</taxon>
        <taxon>Entelegynae</taxon>
        <taxon>Araneoidea</taxon>
        <taxon>Araneidae</taxon>
        <taxon>Araneus</taxon>
    </lineage>
</organism>
<dbReference type="Proteomes" id="UP000499080">
    <property type="component" value="Unassembled WGS sequence"/>
</dbReference>
<evidence type="ECO:0000256" key="1">
    <source>
        <dbReference type="SAM" id="MobiDB-lite"/>
    </source>
</evidence>
<evidence type="ECO:0000313" key="3">
    <source>
        <dbReference type="Proteomes" id="UP000499080"/>
    </source>
</evidence>
<reference evidence="2 3" key="1">
    <citation type="journal article" date="2019" name="Sci. Rep.">
        <title>Orb-weaving spider Araneus ventricosus genome elucidates the spidroin gene catalogue.</title>
        <authorList>
            <person name="Kono N."/>
            <person name="Nakamura H."/>
            <person name="Ohtoshi R."/>
            <person name="Moran D.A.P."/>
            <person name="Shinohara A."/>
            <person name="Yoshida Y."/>
            <person name="Fujiwara M."/>
            <person name="Mori M."/>
            <person name="Tomita M."/>
            <person name="Arakawa K."/>
        </authorList>
    </citation>
    <scope>NUCLEOTIDE SEQUENCE [LARGE SCALE GENOMIC DNA]</scope>
</reference>
<sequence length="80" mass="9022">MKLGAEPDSTSPFKDLFGTSVHSVPFRLTKTADREPDVTSELTPADKYKIHAVERKEKEEKNQEKEGRKSRGRCQKGMAS</sequence>
<dbReference type="AlphaFoldDB" id="A0A4Y2FIQ5"/>
<accession>A0A4Y2FIQ5</accession>
<dbReference type="EMBL" id="BGPR01000947">
    <property type="protein sequence ID" value="GBM40897.1"/>
    <property type="molecule type" value="Genomic_DNA"/>
</dbReference>
<name>A0A4Y2FIQ5_ARAVE</name>
<feature type="region of interest" description="Disordered" evidence="1">
    <location>
        <begin position="52"/>
        <end position="80"/>
    </location>
</feature>